<evidence type="ECO:0008006" key="3">
    <source>
        <dbReference type="Google" id="ProtNLM"/>
    </source>
</evidence>
<dbReference type="EMBL" id="CP001684">
    <property type="protein sequence ID" value="ACV22291.1"/>
    <property type="molecule type" value="Genomic_DNA"/>
</dbReference>
<dbReference type="eggNOG" id="ENOG502ZRPE">
    <property type="taxonomic scope" value="Bacteria"/>
</dbReference>
<protein>
    <recommendedName>
        <fullName evidence="3">Antitoxin</fullName>
    </recommendedName>
</protein>
<keyword evidence="2" id="KW-1185">Reference proteome</keyword>
<dbReference type="HOGENOM" id="CLU_168861_0_0_11"/>
<dbReference type="RefSeq" id="WP_012798394.1">
    <property type="nucleotide sequence ID" value="NC_013165.1"/>
</dbReference>
<sequence length="101" mass="11440">MSYEKPQVIYSSTALASKQREVKDAAREGIVHITENGNGAFVFCSEEVFASELERVREAARYEAELGYTLRRAAKDVAAGHYETDFDEFRRSVTEERANRG</sequence>
<accession>C7N5V6</accession>
<dbReference type="STRING" id="471855.Shel_12640"/>
<dbReference type="KEGG" id="shi:Shel_12640"/>
<dbReference type="AlphaFoldDB" id="C7N5V6"/>
<organism evidence="1 2">
    <name type="scientific">Slackia heliotrinireducens (strain ATCC 29202 / DSM 20476 / NCTC 11029 / RHS 1)</name>
    <name type="common">Peptococcus heliotrinreducens</name>
    <dbReference type="NCBI Taxonomy" id="471855"/>
    <lineage>
        <taxon>Bacteria</taxon>
        <taxon>Bacillati</taxon>
        <taxon>Actinomycetota</taxon>
        <taxon>Coriobacteriia</taxon>
        <taxon>Eggerthellales</taxon>
        <taxon>Eggerthellaceae</taxon>
        <taxon>Slackia</taxon>
    </lineage>
</organism>
<gene>
    <name evidence="1" type="ordered locus">Shel_12640</name>
</gene>
<proteinExistence type="predicted"/>
<dbReference type="Proteomes" id="UP000002026">
    <property type="component" value="Chromosome"/>
</dbReference>
<reference evidence="1 2" key="1">
    <citation type="journal article" date="2009" name="Stand. Genomic Sci.">
        <title>Complete genome sequence of Slackia heliotrinireducens type strain (RHS 1).</title>
        <authorList>
            <person name="Pukall R."/>
            <person name="Lapidus A."/>
            <person name="Nolan M."/>
            <person name="Copeland A."/>
            <person name="Glavina Del Rio T."/>
            <person name="Lucas S."/>
            <person name="Chen F."/>
            <person name="Tice H."/>
            <person name="Cheng J.F."/>
            <person name="Chertkov O."/>
            <person name="Bruce D."/>
            <person name="Goodwin L."/>
            <person name="Kuske C."/>
            <person name="Brettin T."/>
            <person name="Detter J.C."/>
            <person name="Han C."/>
            <person name="Pitluck S."/>
            <person name="Pati A."/>
            <person name="Mavrommatis K."/>
            <person name="Ivanova N."/>
            <person name="Ovchinnikova G."/>
            <person name="Chen A."/>
            <person name="Palaniappan K."/>
            <person name="Schneider S."/>
            <person name="Rohde M."/>
            <person name="Chain P."/>
            <person name="D'haeseleer P."/>
            <person name="Goker M."/>
            <person name="Bristow J."/>
            <person name="Eisen J.A."/>
            <person name="Markowitz V."/>
            <person name="Kyrpides N.C."/>
            <person name="Klenk H.P."/>
            <person name="Hugenholtz P."/>
        </authorList>
    </citation>
    <scope>NUCLEOTIDE SEQUENCE [LARGE SCALE GENOMIC DNA]</scope>
    <source>
        <strain evidence="2">ATCC 29202 / DSM 20476 / NCTC 11029 / RHS 1</strain>
    </source>
</reference>
<evidence type="ECO:0000313" key="1">
    <source>
        <dbReference type="EMBL" id="ACV22291.1"/>
    </source>
</evidence>
<evidence type="ECO:0000313" key="2">
    <source>
        <dbReference type="Proteomes" id="UP000002026"/>
    </source>
</evidence>
<name>C7N5V6_SLAHD</name>